<dbReference type="RefSeq" id="WP_190290330.1">
    <property type="nucleotide sequence ID" value="NZ_JABFCZ010000005.1"/>
</dbReference>
<evidence type="ECO:0000256" key="1">
    <source>
        <dbReference type="ARBA" id="ARBA00007673"/>
    </source>
</evidence>
<dbReference type="EMBL" id="JABFCZ010000005">
    <property type="protein sequence ID" value="MBD1545653.1"/>
    <property type="molecule type" value="Genomic_DNA"/>
</dbReference>
<name>A0A926NYK3_9HYPH</name>
<dbReference type="PANTHER" id="PTHR43709:SF2">
    <property type="entry name" value="DUF453 DOMAIN PROTEIN (AFU_ORTHOLOGUE AFUA_6G00360)"/>
    <property type="match status" value="1"/>
</dbReference>
<accession>A0A926NYK3</accession>
<dbReference type="Gene3D" id="3.10.310.10">
    <property type="entry name" value="Diaminopimelate Epimerase, Chain A, domain 1"/>
    <property type="match status" value="2"/>
</dbReference>
<gene>
    <name evidence="3" type="ORF">HK439_05225</name>
</gene>
<organism evidence="3 4">
    <name type="scientific">Roseibium aggregatum</name>
    <dbReference type="NCBI Taxonomy" id="187304"/>
    <lineage>
        <taxon>Bacteria</taxon>
        <taxon>Pseudomonadati</taxon>
        <taxon>Pseudomonadota</taxon>
        <taxon>Alphaproteobacteria</taxon>
        <taxon>Hyphomicrobiales</taxon>
        <taxon>Stappiaceae</taxon>
        <taxon>Roseibium</taxon>
    </lineage>
</organism>
<dbReference type="AlphaFoldDB" id="A0A926NYK3"/>
<dbReference type="InterPro" id="IPR047687">
    <property type="entry name" value="OMA_tautomer-like"/>
</dbReference>
<protein>
    <submittedName>
        <fullName evidence="3">4-oxalomesaconate tautomerase</fullName>
        <ecNumber evidence="3">5.3.2.8</ecNumber>
    </submittedName>
</protein>
<dbReference type="Proteomes" id="UP000598467">
    <property type="component" value="Unassembled WGS sequence"/>
</dbReference>
<sequence length="364" mass="38252">MTQTAIPFHFLRGGTSRGPYFLRSDLPADEATLSEVLISVVGAGNPRNIDGLGGGNAVTTKVAMLSPSKEPEADVEYFFAQVSVEERLVDYGPTCGNILVGVGPAAIEMGLVKPTGDETPVRIRAVNTGALVEAIVQTPGGKVNYDGDVAIDGVPGTAAPVGLNFLDVIGSKCGTMLPTGNVRDVIDGIEVTCIDVAMPMMIARASDFGLTGYETQDELDANTDLFARMETIRLEAGRRMGLGDVAKSVTPKIGLLSRAREGGHFCARYFMPWNTHPTLAVTGSQCLAACALTPGTVAEGLVEPIGASPAVVRIEHPMGVMEVTVTFKRDGNDFQFISAGVIRTARLIARGEVMVPAAIYAPGR</sequence>
<comment type="caution">
    <text evidence="3">The sequence shown here is derived from an EMBL/GenBank/DDBJ whole genome shotgun (WGS) entry which is preliminary data.</text>
</comment>
<evidence type="ECO:0000256" key="2">
    <source>
        <dbReference type="ARBA" id="ARBA00023235"/>
    </source>
</evidence>
<dbReference type="NCBIfam" id="NF033377">
    <property type="entry name" value="OMA_tautomer"/>
    <property type="match status" value="1"/>
</dbReference>
<dbReference type="PANTHER" id="PTHR43709">
    <property type="entry name" value="ACONITATE ISOMERASE-RELATED"/>
    <property type="match status" value="1"/>
</dbReference>
<evidence type="ECO:0000313" key="4">
    <source>
        <dbReference type="Proteomes" id="UP000598467"/>
    </source>
</evidence>
<dbReference type="GO" id="GO:0016853">
    <property type="term" value="F:isomerase activity"/>
    <property type="evidence" value="ECO:0007669"/>
    <property type="project" value="UniProtKB-KW"/>
</dbReference>
<dbReference type="EC" id="5.3.2.8" evidence="3"/>
<evidence type="ECO:0000313" key="3">
    <source>
        <dbReference type="EMBL" id="MBD1545653.1"/>
    </source>
</evidence>
<proteinExistence type="inferred from homology"/>
<keyword evidence="2 3" id="KW-0413">Isomerase</keyword>
<comment type="similarity">
    <text evidence="1">Belongs to the PrpF family.</text>
</comment>
<reference evidence="3" key="1">
    <citation type="submission" date="2020-05" db="EMBL/GenBank/DDBJ databases">
        <title>Identification of trans-AT polyketide cluster in two marine bacteria, producers of a novel glutaramide-containing polyketide sesbanimide D and analogs.</title>
        <authorList>
            <person name="Kacar D."/>
            <person name="Rodriguez P."/>
            <person name="Canedo L."/>
            <person name="Gonzalez E."/>
            <person name="Galan B."/>
            <person name="De La Calle F."/>
            <person name="Garcia J.L."/>
        </authorList>
    </citation>
    <scope>NUCLEOTIDE SEQUENCE</scope>
    <source>
        <strain evidence="3">PHM038</strain>
    </source>
</reference>
<dbReference type="Pfam" id="PF04303">
    <property type="entry name" value="PrpF"/>
    <property type="match status" value="1"/>
</dbReference>
<dbReference type="InterPro" id="IPR007400">
    <property type="entry name" value="PrpF-like"/>
</dbReference>
<dbReference type="SUPFAM" id="SSF54506">
    <property type="entry name" value="Diaminopimelate epimerase-like"/>
    <property type="match status" value="2"/>
</dbReference>